<sequence>MPDSTPLHLAVALDGAGWHPAPRPANRCADADIAAV</sequence>
<dbReference type="AlphaFoldDB" id="A0A0S4QW18"/>
<proteinExistence type="predicted"/>
<organism evidence="1 2">
    <name type="scientific">Parafrankia irregularis</name>
    <dbReference type="NCBI Taxonomy" id="795642"/>
    <lineage>
        <taxon>Bacteria</taxon>
        <taxon>Bacillati</taxon>
        <taxon>Actinomycetota</taxon>
        <taxon>Actinomycetes</taxon>
        <taxon>Frankiales</taxon>
        <taxon>Frankiaceae</taxon>
        <taxon>Parafrankia</taxon>
    </lineage>
</organism>
<reference evidence="2" key="1">
    <citation type="submission" date="2015-11" db="EMBL/GenBank/DDBJ databases">
        <authorList>
            <person name="Varghese N."/>
        </authorList>
    </citation>
    <scope>NUCLEOTIDE SEQUENCE [LARGE SCALE GENOMIC DNA]</scope>
    <source>
        <strain evidence="2">DSM 45899</strain>
    </source>
</reference>
<name>A0A0S4QW18_9ACTN</name>
<dbReference type="Proteomes" id="UP000198802">
    <property type="component" value="Unassembled WGS sequence"/>
</dbReference>
<accession>A0A0S4QW18</accession>
<gene>
    <name evidence="1" type="ORF">Ga0074812_13079</name>
</gene>
<keyword evidence="2" id="KW-1185">Reference proteome</keyword>
<protein>
    <submittedName>
        <fullName evidence="1">Uncharacterized protein</fullName>
    </submittedName>
</protein>
<dbReference type="EMBL" id="FAOZ01000030">
    <property type="protein sequence ID" value="CUU59699.1"/>
    <property type="molecule type" value="Genomic_DNA"/>
</dbReference>
<evidence type="ECO:0000313" key="1">
    <source>
        <dbReference type="EMBL" id="CUU59699.1"/>
    </source>
</evidence>
<evidence type="ECO:0000313" key="2">
    <source>
        <dbReference type="Proteomes" id="UP000198802"/>
    </source>
</evidence>